<comment type="function">
    <text evidence="6">Exonuclease involved in the 3' processing of various precursor tRNAs. Initiates hydrolysis at the 3'-terminus of an RNA molecule and releases 5'-mononucleotides.</text>
</comment>
<dbReference type="SUPFAM" id="SSF53098">
    <property type="entry name" value="Ribonuclease H-like"/>
    <property type="match status" value="1"/>
</dbReference>
<dbReference type="InterPro" id="IPR012337">
    <property type="entry name" value="RNaseH-like_sf"/>
</dbReference>
<dbReference type="Proteomes" id="UP000064201">
    <property type="component" value="Chromosome"/>
</dbReference>
<keyword evidence="1 6" id="KW-0963">Cytoplasm</keyword>
<dbReference type="InterPro" id="IPR051086">
    <property type="entry name" value="RNase_D-like"/>
</dbReference>
<dbReference type="Gene3D" id="1.10.150.80">
    <property type="entry name" value="HRDC domain"/>
    <property type="match status" value="1"/>
</dbReference>
<dbReference type="NCBIfam" id="TIGR01388">
    <property type="entry name" value="rnd"/>
    <property type="match status" value="1"/>
</dbReference>
<dbReference type="GO" id="GO:0005737">
    <property type="term" value="C:cytoplasm"/>
    <property type="evidence" value="ECO:0007669"/>
    <property type="project" value="UniProtKB-SubCell"/>
</dbReference>
<dbReference type="InterPro" id="IPR036397">
    <property type="entry name" value="RNaseH_sf"/>
</dbReference>
<evidence type="ECO:0000313" key="8">
    <source>
        <dbReference type="EMBL" id="AKJ96063.1"/>
    </source>
</evidence>
<dbReference type="PANTHER" id="PTHR47649:SF1">
    <property type="entry name" value="RIBONUCLEASE D"/>
    <property type="match status" value="1"/>
</dbReference>
<dbReference type="AlphaFoldDB" id="A0A0G3G492"/>
<dbReference type="PROSITE" id="PS50967">
    <property type="entry name" value="HRDC"/>
    <property type="match status" value="1"/>
</dbReference>
<dbReference type="HAMAP" id="MF_01899">
    <property type="entry name" value="RNase_D"/>
    <property type="match status" value="1"/>
</dbReference>
<dbReference type="InterPro" id="IPR006292">
    <property type="entry name" value="RNase_D"/>
</dbReference>
<comment type="subcellular location">
    <subcellularLocation>
        <location evidence="6">Cytoplasm</location>
    </subcellularLocation>
</comment>
<comment type="cofactor">
    <cofactor evidence="6">
        <name>a divalent metal cation</name>
        <dbReference type="ChEBI" id="CHEBI:60240"/>
    </cofactor>
</comment>
<dbReference type="InterPro" id="IPR002562">
    <property type="entry name" value="3'-5'_exonuclease_dom"/>
</dbReference>
<dbReference type="InterPro" id="IPR010997">
    <property type="entry name" value="HRDC-like_sf"/>
</dbReference>
<organism evidence="8 9">
    <name type="scientific">Thioalkalivibrio versutus</name>
    <dbReference type="NCBI Taxonomy" id="106634"/>
    <lineage>
        <taxon>Bacteria</taxon>
        <taxon>Pseudomonadati</taxon>
        <taxon>Pseudomonadota</taxon>
        <taxon>Gammaproteobacteria</taxon>
        <taxon>Chromatiales</taxon>
        <taxon>Ectothiorhodospiraceae</taxon>
        <taxon>Thioalkalivibrio</taxon>
    </lineage>
</organism>
<evidence type="ECO:0000256" key="4">
    <source>
        <dbReference type="ARBA" id="ARBA00022801"/>
    </source>
</evidence>
<dbReference type="GO" id="GO:0000166">
    <property type="term" value="F:nucleotide binding"/>
    <property type="evidence" value="ECO:0007669"/>
    <property type="project" value="InterPro"/>
</dbReference>
<evidence type="ECO:0000256" key="2">
    <source>
        <dbReference type="ARBA" id="ARBA00022694"/>
    </source>
</evidence>
<protein>
    <recommendedName>
        <fullName evidence="6">Ribonuclease D</fullName>
        <shortName evidence="6">RNase D</shortName>
        <ecNumber evidence="6">3.1.13.5</ecNumber>
    </recommendedName>
</protein>
<comment type="catalytic activity">
    <reaction evidence="6">
        <text>Exonucleolytic cleavage that removes extra residues from the 3'-terminus of tRNA to produce 5'-mononucleotides.</text>
        <dbReference type="EC" id="3.1.13.5"/>
    </reaction>
</comment>
<dbReference type="CDD" id="cd06142">
    <property type="entry name" value="RNaseD_exo"/>
    <property type="match status" value="1"/>
</dbReference>
<dbReference type="EC" id="3.1.13.5" evidence="6"/>
<dbReference type="GO" id="GO:0008408">
    <property type="term" value="F:3'-5' exonuclease activity"/>
    <property type="evidence" value="ECO:0007669"/>
    <property type="project" value="InterPro"/>
</dbReference>
<dbReference type="SMART" id="SM00474">
    <property type="entry name" value="35EXOc"/>
    <property type="match status" value="1"/>
</dbReference>
<dbReference type="SUPFAM" id="SSF47819">
    <property type="entry name" value="HRDC-like"/>
    <property type="match status" value="1"/>
</dbReference>
<reference evidence="8 9" key="1">
    <citation type="submission" date="2015-04" db="EMBL/GenBank/DDBJ databases">
        <title>Complete Sequence for the Genome of the Thioalkalivibrio versutus D301.</title>
        <authorList>
            <person name="Mu T."/>
            <person name="Zhou J."/>
            <person name="Xu X."/>
        </authorList>
    </citation>
    <scope>NUCLEOTIDE SEQUENCE [LARGE SCALE GENOMIC DNA]</scope>
    <source>
        <strain evidence="8 9">D301</strain>
    </source>
</reference>
<feature type="domain" description="HRDC" evidence="7">
    <location>
        <begin position="210"/>
        <end position="290"/>
    </location>
</feature>
<dbReference type="Gene3D" id="3.30.420.10">
    <property type="entry name" value="Ribonuclease H-like superfamily/Ribonuclease H"/>
    <property type="match status" value="1"/>
</dbReference>
<dbReference type="RefSeq" id="WP_047251705.1">
    <property type="nucleotide sequence ID" value="NZ_CP011367.1"/>
</dbReference>
<keyword evidence="2 6" id="KW-0819">tRNA processing</keyword>
<keyword evidence="3 6" id="KW-0540">Nuclease</keyword>
<dbReference type="GO" id="GO:0042780">
    <property type="term" value="P:tRNA 3'-end processing"/>
    <property type="evidence" value="ECO:0007669"/>
    <property type="project" value="UniProtKB-UniRule"/>
</dbReference>
<evidence type="ECO:0000256" key="6">
    <source>
        <dbReference type="HAMAP-Rule" id="MF_01899"/>
    </source>
</evidence>
<dbReference type="PANTHER" id="PTHR47649">
    <property type="entry name" value="RIBONUCLEASE D"/>
    <property type="match status" value="1"/>
</dbReference>
<dbReference type="GO" id="GO:0033890">
    <property type="term" value="F:ribonuclease D activity"/>
    <property type="evidence" value="ECO:0007669"/>
    <property type="project" value="UniProtKB-UniRule"/>
</dbReference>
<dbReference type="InterPro" id="IPR002121">
    <property type="entry name" value="HRDC_dom"/>
</dbReference>
<dbReference type="SMART" id="SM00341">
    <property type="entry name" value="HRDC"/>
    <property type="match status" value="1"/>
</dbReference>
<keyword evidence="9" id="KW-1185">Reference proteome</keyword>
<sequence length="382" mass="43222">MHDHGLIETPEALQSFLDTIAGTDWIALDTEFMREKTYYPRLCLIQLATLDQIACVDPLQLDIKLLEPLLFDAGVTKVFHSASQDLEVLYRELGRVPAPVFDTQIAASMLGHGEQIGYANLVKAILDRDLDKSQTRTDWARRPLSKEQILYAADDVRFLATVFMRLLHELESHDRMHWLRPEMEALSDPGLYEPNPEAAWQRVSGAKRLKPRERGVLKAVAAWRERAAQASDRPRRWILADDILIDIARRTPEDTAALHQLRGFPDGMKPPRQEELLEAIREGQALPREEWPQLPDKAKLTEAEEVLADIGMALLRECARRNQITAGAIAQRKDVVELLKGDGTSGRLGSGWRHEIAGKTIARWFAGDGELTRTEEGLQIRP</sequence>
<dbReference type="EMBL" id="CP011367">
    <property type="protein sequence ID" value="AKJ96063.1"/>
    <property type="molecule type" value="Genomic_DNA"/>
</dbReference>
<proteinExistence type="inferred from homology"/>
<keyword evidence="5 6" id="KW-0269">Exonuclease</keyword>
<dbReference type="InterPro" id="IPR044876">
    <property type="entry name" value="HRDC_dom_sf"/>
</dbReference>
<dbReference type="PATRIC" id="fig|106634.4.peg.2481"/>
<evidence type="ECO:0000313" key="9">
    <source>
        <dbReference type="Proteomes" id="UP000064201"/>
    </source>
</evidence>
<comment type="similarity">
    <text evidence="6">Belongs to the RNase D family.</text>
</comment>
<evidence type="ECO:0000256" key="1">
    <source>
        <dbReference type="ARBA" id="ARBA00022490"/>
    </source>
</evidence>
<gene>
    <name evidence="6" type="primary">rnd</name>
    <name evidence="8" type="ORF">TVD_12175</name>
</gene>
<accession>A0A0G3G492</accession>
<dbReference type="KEGG" id="tvr:TVD_12175"/>
<dbReference type="Pfam" id="PF00570">
    <property type="entry name" value="HRDC"/>
    <property type="match status" value="1"/>
</dbReference>
<dbReference type="Pfam" id="PF01612">
    <property type="entry name" value="DNA_pol_A_exo1"/>
    <property type="match status" value="1"/>
</dbReference>
<evidence type="ECO:0000256" key="5">
    <source>
        <dbReference type="ARBA" id="ARBA00022839"/>
    </source>
</evidence>
<name>A0A0G3G492_9GAMM</name>
<evidence type="ECO:0000256" key="3">
    <source>
        <dbReference type="ARBA" id="ARBA00022722"/>
    </source>
</evidence>
<dbReference type="STRING" id="106634.TVD_12175"/>
<evidence type="ECO:0000259" key="7">
    <source>
        <dbReference type="PROSITE" id="PS50967"/>
    </source>
</evidence>
<dbReference type="GO" id="GO:0003676">
    <property type="term" value="F:nucleic acid binding"/>
    <property type="evidence" value="ECO:0007669"/>
    <property type="project" value="InterPro"/>
</dbReference>
<keyword evidence="4 6" id="KW-0378">Hydrolase</keyword>
<dbReference type="OrthoDB" id="9800549at2"/>